<organism evidence="4 5">
    <name type="scientific">Salarias fasciatus</name>
    <name type="common">Jewelled blenny</name>
    <name type="synonym">Blennius fasciatus</name>
    <dbReference type="NCBI Taxonomy" id="181472"/>
    <lineage>
        <taxon>Eukaryota</taxon>
        <taxon>Metazoa</taxon>
        <taxon>Chordata</taxon>
        <taxon>Craniata</taxon>
        <taxon>Vertebrata</taxon>
        <taxon>Euteleostomi</taxon>
        <taxon>Actinopterygii</taxon>
        <taxon>Neopterygii</taxon>
        <taxon>Teleostei</taxon>
        <taxon>Neoteleostei</taxon>
        <taxon>Acanthomorphata</taxon>
        <taxon>Ovalentaria</taxon>
        <taxon>Blenniimorphae</taxon>
        <taxon>Blenniiformes</taxon>
        <taxon>Blennioidei</taxon>
        <taxon>Blenniidae</taxon>
        <taxon>Salariinae</taxon>
        <taxon>Salarias</taxon>
    </lineage>
</organism>
<keyword evidence="1" id="KW-0597">Phosphoprotein</keyword>
<feature type="compositionally biased region" description="Low complexity" evidence="2">
    <location>
        <begin position="333"/>
        <end position="343"/>
    </location>
</feature>
<dbReference type="InParanoid" id="A0A672FN40"/>
<feature type="region of interest" description="Disordered" evidence="2">
    <location>
        <begin position="225"/>
        <end position="359"/>
    </location>
</feature>
<dbReference type="GO" id="GO:0005829">
    <property type="term" value="C:cytosol"/>
    <property type="evidence" value="ECO:0007669"/>
    <property type="project" value="TreeGrafter"/>
</dbReference>
<dbReference type="PANTHER" id="PTHR10614:SF8">
    <property type="entry name" value="INSULIN RECEPTOR SUBSTRATE 3"/>
    <property type="match status" value="1"/>
</dbReference>
<name>A0A672FN40_SALFA</name>
<keyword evidence="5" id="KW-1185">Reference proteome</keyword>
<evidence type="ECO:0000256" key="1">
    <source>
        <dbReference type="ARBA" id="ARBA00022553"/>
    </source>
</evidence>
<evidence type="ECO:0000313" key="5">
    <source>
        <dbReference type="Proteomes" id="UP000472267"/>
    </source>
</evidence>
<reference evidence="4" key="1">
    <citation type="submission" date="2025-08" db="UniProtKB">
        <authorList>
            <consortium name="Ensembl"/>
        </authorList>
    </citation>
    <scope>IDENTIFICATION</scope>
</reference>
<feature type="domain" description="IRS-type PTB" evidence="3">
    <location>
        <begin position="116"/>
        <end position="222"/>
    </location>
</feature>
<dbReference type="GO" id="GO:0008286">
    <property type="term" value="P:insulin receptor signaling pathway"/>
    <property type="evidence" value="ECO:0007669"/>
    <property type="project" value="InterPro"/>
</dbReference>
<dbReference type="PRINTS" id="PR00628">
    <property type="entry name" value="INSULINRSI"/>
</dbReference>
<evidence type="ECO:0000256" key="2">
    <source>
        <dbReference type="SAM" id="MobiDB-lite"/>
    </source>
</evidence>
<protein>
    <recommendedName>
        <fullName evidence="3">IRS-type PTB domain-containing protein</fullName>
    </recommendedName>
</protein>
<evidence type="ECO:0000259" key="3">
    <source>
        <dbReference type="SMART" id="SM00310"/>
    </source>
</evidence>
<dbReference type="InterPro" id="IPR011993">
    <property type="entry name" value="PH-like_dom_sf"/>
</dbReference>
<feature type="compositionally biased region" description="Basic and acidic residues" evidence="2">
    <location>
        <begin position="263"/>
        <end position="272"/>
    </location>
</feature>
<dbReference type="Ensembl" id="ENSSFAT00005006457.1">
    <property type="protein sequence ID" value="ENSSFAP00005006135.1"/>
    <property type="gene ID" value="ENSSFAG00005003754.1"/>
</dbReference>
<dbReference type="GO" id="GO:0005158">
    <property type="term" value="F:insulin receptor binding"/>
    <property type="evidence" value="ECO:0007669"/>
    <property type="project" value="InterPro"/>
</dbReference>
<dbReference type="PANTHER" id="PTHR10614">
    <property type="entry name" value="INSULIN RECEPTOR SUBSTRATE"/>
    <property type="match status" value="1"/>
</dbReference>
<dbReference type="SMART" id="SM01244">
    <property type="entry name" value="IRS"/>
    <property type="match status" value="1"/>
</dbReference>
<dbReference type="InterPro" id="IPR039011">
    <property type="entry name" value="IRS"/>
</dbReference>
<feature type="region of interest" description="Disordered" evidence="2">
    <location>
        <begin position="1"/>
        <end position="22"/>
    </location>
</feature>
<evidence type="ECO:0000313" key="4">
    <source>
        <dbReference type="Ensembl" id="ENSSFAP00005006135.1"/>
    </source>
</evidence>
<dbReference type="InterPro" id="IPR002404">
    <property type="entry name" value="IRS_PTB"/>
</dbReference>
<dbReference type="Gene3D" id="2.30.29.30">
    <property type="entry name" value="Pleckstrin-homology domain (PH domain)/Phosphotyrosine-binding domain (PTB)"/>
    <property type="match status" value="2"/>
</dbReference>
<dbReference type="SUPFAM" id="SSF50729">
    <property type="entry name" value="PH domain-like"/>
    <property type="match status" value="2"/>
</dbReference>
<reference evidence="4" key="2">
    <citation type="submission" date="2025-09" db="UniProtKB">
        <authorList>
            <consortium name="Ensembl"/>
        </authorList>
    </citation>
    <scope>IDENTIFICATION</scope>
</reference>
<dbReference type="SMART" id="SM00310">
    <property type="entry name" value="PTBI"/>
    <property type="match status" value="1"/>
</dbReference>
<proteinExistence type="predicted"/>
<dbReference type="AlphaFoldDB" id="A0A672FN40"/>
<dbReference type="Proteomes" id="UP000472267">
    <property type="component" value="Unassembled WGS sequence"/>
</dbReference>
<dbReference type="GO" id="GO:0043548">
    <property type="term" value="F:phosphatidylinositol 3-kinase binding"/>
    <property type="evidence" value="ECO:0007669"/>
    <property type="project" value="TreeGrafter"/>
</dbReference>
<dbReference type="GO" id="GO:0005886">
    <property type="term" value="C:plasma membrane"/>
    <property type="evidence" value="ECO:0007669"/>
    <property type="project" value="TreeGrafter"/>
</dbReference>
<feature type="compositionally biased region" description="Polar residues" evidence="2">
    <location>
        <begin position="345"/>
        <end position="359"/>
    </location>
</feature>
<feature type="compositionally biased region" description="Pro residues" evidence="2">
    <location>
        <begin position="1"/>
        <end position="11"/>
    </location>
</feature>
<dbReference type="Pfam" id="PF02174">
    <property type="entry name" value="IRS"/>
    <property type="match status" value="1"/>
</dbReference>
<feature type="compositionally biased region" description="Acidic residues" evidence="2">
    <location>
        <begin position="312"/>
        <end position="327"/>
    </location>
</feature>
<feature type="compositionally biased region" description="Polar residues" evidence="2">
    <location>
        <begin position="229"/>
        <end position="238"/>
    </location>
</feature>
<accession>A0A672FN40</accession>
<dbReference type="OMA" id="TITNEFE"/>
<sequence>RPPAGPGPPRGPGSMAADSGCSQSDVVRRGYLGIQERSHRKYFVLRAGSHTGPSRLEWFKSQEKFSALEKSAGRAALFGSNKQGWVTKDFTSKLMEEELFFTRFIFYCSLKPSAPPLKVWPVTVKSRGAGSSKSLAGENRLCLTATSLIMVRVGAGSDPPSVTIPLLSVRRFGHLNGLFFLELGRSAPNGPGEIWMGAPGLFPPVAQHIHEAVRETIRALRVLPDFGRSPSSSKSQNRVPLVSKRCRLKYRDRPGSVGPLHPADPRKQDVHRNPQSPGDLSPARVPQRSLPDGYMEMSHLGDATGPPQSLESTEEHEEEEEDEEVDEERLGYMVMSPVVSHSVSQDDYVSMTSPSRSVF</sequence>